<name>A0ABU6AXU2_9NOCA</name>
<dbReference type="Proteomes" id="UP001348098">
    <property type="component" value="Unassembled WGS sequence"/>
</dbReference>
<comment type="similarity">
    <text evidence="4">Belongs to the cyclic nucleotide phosphodiesterase class-III family.</text>
</comment>
<accession>A0ABU6AXU2</accession>
<dbReference type="PANTHER" id="PTHR42988:SF2">
    <property type="entry name" value="CYCLIC NUCLEOTIDE PHOSPHODIESTERASE CBUA0032-RELATED"/>
    <property type="match status" value="1"/>
</dbReference>
<dbReference type="InterPro" id="IPR029052">
    <property type="entry name" value="Metallo-depent_PP-like"/>
</dbReference>
<evidence type="ECO:0000256" key="2">
    <source>
        <dbReference type="ARBA" id="ARBA00022801"/>
    </source>
</evidence>
<gene>
    <name evidence="6" type="ORF">U3653_19820</name>
</gene>
<feature type="domain" description="Calcineurin-like phosphoesterase" evidence="5">
    <location>
        <begin position="6"/>
        <end position="190"/>
    </location>
</feature>
<dbReference type="SUPFAM" id="SSF56300">
    <property type="entry name" value="Metallo-dependent phosphatases"/>
    <property type="match status" value="1"/>
</dbReference>
<keyword evidence="1" id="KW-0479">Metal-binding</keyword>
<comment type="caution">
    <text evidence="6">The sequence shown here is derived from an EMBL/GenBank/DDBJ whole genome shotgun (WGS) entry which is preliminary data.</text>
</comment>
<keyword evidence="2" id="KW-0378">Hydrolase</keyword>
<evidence type="ECO:0000259" key="5">
    <source>
        <dbReference type="Pfam" id="PF00149"/>
    </source>
</evidence>
<dbReference type="PANTHER" id="PTHR42988">
    <property type="entry name" value="PHOSPHOHYDROLASE"/>
    <property type="match status" value="1"/>
</dbReference>
<dbReference type="RefSeq" id="WP_323124136.1">
    <property type="nucleotide sequence ID" value="NZ_JAYESH010000004.1"/>
</dbReference>
<evidence type="ECO:0000313" key="7">
    <source>
        <dbReference type="Proteomes" id="UP001348098"/>
    </source>
</evidence>
<organism evidence="6 7">
    <name type="scientific">Nocardia implantans</name>
    <dbReference type="NCBI Taxonomy" id="3108168"/>
    <lineage>
        <taxon>Bacteria</taxon>
        <taxon>Bacillati</taxon>
        <taxon>Actinomycetota</taxon>
        <taxon>Actinomycetes</taxon>
        <taxon>Mycobacteriales</taxon>
        <taxon>Nocardiaceae</taxon>
        <taxon>Nocardia</taxon>
    </lineage>
</organism>
<protein>
    <submittedName>
        <fullName evidence="6">Metallophosphoesterase</fullName>
    </submittedName>
</protein>
<reference evidence="6 7" key="1">
    <citation type="submission" date="2023-12" db="EMBL/GenBank/DDBJ databases">
        <title>novel species in genus Nocarida.</title>
        <authorList>
            <person name="Li Z."/>
        </authorList>
    </citation>
    <scope>NUCLEOTIDE SEQUENCE [LARGE SCALE GENOMIC DNA]</scope>
    <source>
        <strain evidence="6 7">CDC186</strain>
    </source>
</reference>
<dbReference type="Gene3D" id="3.60.21.10">
    <property type="match status" value="1"/>
</dbReference>
<evidence type="ECO:0000256" key="3">
    <source>
        <dbReference type="ARBA" id="ARBA00023004"/>
    </source>
</evidence>
<sequence length="261" mass="27523">MPMILVAQVSDTHFDLGTRNAQRVRRVMAFIAGLRRRPDAIVVTGDITDSGKPEQFAEAKAAFDSEIPIYAIPGNHDDRAGFRTALLGESASDAPINHAHRVGDLTVALLDSSVPGQPGGQLADETYDWLGGVLDAAPAGKPILLALHHPPAHLFSPIVDVISLADPQRLADLVAGDDRIVGVVTGHAHSAAATTFGGRPLLVAPSTASVLSGEWELDLPDHVMDYAPDPAVALHVIGDDHRLTSHFRTVPMGGRIGVQPA</sequence>
<dbReference type="Pfam" id="PF00149">
    <property type="entry name" value="Metallophos"/>
    <property type="match status" value="1"/>
</dbReference>
<dbReference type="InterPro" id="IPR050884">
    <property type="entry name" value="CNP_phosphodiesterase-III"/>
</dbReference>
<dbReference type="InterPro" id="IPR004843">
    <property type="entry name" value="Calcineurin-like_PHP"/>
</dbReference>
<keyword evidence="3" id="KW-0408">Iron</keyword>
<proteinExistence type="inferred from homology"/>
<dbReference type="EMBL" id="JAYKYQ010000008">
    <property type="protein sequence ID" value="MEB3512286.1"/>
    <property type="molecule type" value="Genomic_DNA"/>
</dbReference>
<evidence type="ECO:0000256" key="4">
    <source>
        <dbReference type="ARBA" id="ARBA00025742"/>
    </source>
</evidence>
<evidence type="ECO:0000313" key="6">
    <source>
        <dbReference type="EMBL" id="MEB3512286.1"/>
    </source>
</evidence>
<keyword evidence="7" id="KW-1185">Reference proteome</keyword>
<evidence type="ECO:0000256" key="1">
    <source>
        <dbReference type="ARBA" id="ARBA00022723"/>
    </source>
</evidence>